<dbReference type="EMBL" id="NIVC01003084">
    <property type="protein sequence ID" value="PAA53466.1"/>
    <property type="molecule type" value="Genomic_DNA"/>
</dbReference>
<dbReference type="Pfam" id="PF16573">
    <property type="entry name" value="CLP1_N"/>
    <property type="match status" value="1"/>
</dbReference>
<evidence type="ECO:0000259" key="8">
    <source>
        <dbReference type="Pfam" id="PF16573"/>
    </source>
</evidence>
<dbReference type="Gene3D" id="3.40.50.300">
    <property type="entry name" value="P-loop containing nucleotide triphosphate hydrolases"/>
    <property type="match status" value="1"/>
</dbReference>
<dbReference type="InterPro" id="IPR045116">
    <property type="entry name" value="Clp1/Grc3"/>
</dbReference>
<evidence type="ECO:0008006" key="12">
    <source>
        <dbReference type="Google" id="ProtNLM"/>
    </source>
</evidence>
<dbReference type="Pfam" id="PF16575">
    <property type="entry name" value="CLP1_P"/>
    <property type="match status" value="1"/>
</dbReference>
<dbReference type="InterPro" id="IPR028606">
    <property type="entry name" value="Clp1"/>
</dbReference>
<dbReference type="GO" id="GO:0005849">
    <property type="term" value="C:mRNA cleavage factor complex"/>
    <property type="evidence" value="ECO:0007669"/>
    <property type="project" value="InterPro"/>
</dbReference>
<organism evidence="10 11">
    <name type="scientific">Macrostomum lignano</name>
    <dbReference type="NCBI Taxonomy" id="282301"/>
    <lineage>
        <taxon>Eukaryota</taxon>
        <taxon>Metazoa</taxon>
        <taxon>Spiralia</taxon>
        <taxon>Lophotrochozoa</taxon>
        <taxon>Platyhelminthes</taxon>
        <taxon>Rhabditophora</taxon>
        <taxon>Macrostomorpha</taxon>
        <taxon>Macrostomida</taxon>
        <taxon>Macrostomidae</taxon>
        <taxon>Macrostomum</taxon>
    </lineage>
</organism>
<dbReference type="Gene3D" id="2.40.30.330">
    <property type="entry name" value="Pre-mRNA cleavage complex subunit Clp1, C-terminal domain"/>
    <property type="match status" value="1"/>
</dbReference>
<dbReference type="SUPFAM" id="SSF52540">
    <property type="entry name" value="P-loop containing nucleoside triphosphate hydrolases"/>
    <property type="match status" value="2"/>
</dbReference>
<dbReference type="PANTHER" id="PTHR12755">
    <property type="entry name" value="CLEAVAGE/POLYADENYLATION FACTOR IA SUBUNIT CLP1P"/>
    <property type="match status" value="1"/>
</dbReference>
<dbReference type="Gene3D" id="2.60.120.1030">
    <property type="entry name" value="Clp1, DNA binding domain"/>
    <property type="match status" value="1"/>
</dbReference>
<keyword evidence="2" id="KW-0507">mRNA processing</keyword>
<reference evidence="10 11" key="1">
    <citation type="submission" date="2017-06" db="EMBL/GenBank/DDBJ databases">
        <title>A platform for efficient transgenesis in Macrostomum lignano, a flatworm model organism for stem cell research.</title>
        <authorList>
            <person name="Berezikov E."/>
        </authorList>
    </citation>
    <scope>NUCLEOTIDE SEQUENCE [LARGE SCALE GENOMIC DNA]</scope>
    <source>
        <strain evidence="10">DV1</strain>
        <tissue evidence="10">Whole organism</tissue>
    </source>
</reference>
<feature type="region of interest" description="Disordered" evidence="6">
    <location>
        <begin position="1"/>
        <end position="25"/>
    </location>
</feature>
<gene>
    <name evidence="10" type="ORF">BOX15_Mlig010695g6</name>
</gene>
<evidence type="ECO:0000256" key="1">
    <source>
        <dbReference type="ARBA" id="ARBA00004123"/>
    </source>
</evidence>
<dbReference type="Pfam" id="PF06807">
    <property type="entry name" value="Clp1"/>
    <property type="match status" value="1"/>
</dbReference>
<dbReference type="InterPro" id="IPR032319">
    <property type="entry name" value="CLP1_P"/>
</dbReference>
<dbReference type="PANTHER" id="PTHR12755:SF6">
    <property type="entry name" value="POLYRIBONUCLEOTIDE 5'-HYDROXYL-KINASE CLP1"/>
    <property type="match status" value="1"/>
</dbReference>
<dbReference type="GO" id="GO:0006388">
    <property type="term" value="P:tRNA splicing, via endonucleolytic cleavage and ligation"/>
    <property type="evidence" value="ECO:0007669"/>
    <property type="project" value="TreeGrafter"/>
</dbReference>
<keyword evidence="5" id="KW-0539">Nucleus</keyword>
<feature type="domain" description="Clp1 N-terminal" evidence="8">
    <location>
        <begin position="29"/>
        <end position="120"/>
    </location>
</feature>
<keyword evidence="3" id="KW-0547">Nucleotide-binding</keyword>
<dbReference type="GO" id="GO:0031124">
    <property type="term" value="P:mRNA 3'-end processing"/>
    <property type="evidence" value="ECO:0007669"/>
    <property type="project" value="InterPro"/>
</dbReference>
<evidence type="ECO:0000313" key="11">
    <source>
        <dbReference type="Proteomes" id="UP000215902"/>
    </source>
</evidence>
<protein>
    <recommendedName>
        <fullName evidence="12">Protein CLP1 homolog</fullName>
    </recommendedName>
</protein>
<dbReference type="OrthoDB" id="258143at2759"/>
<dbReference type="STRING" id="282301.A0A267DWA0"/>
<dbReference type="FunFam" id="2.60.120.1030:FF:000001">
    <property type="entry name" value="Protein CLP1 homolog 5"/>
    <property type="match status" value="1"/>
</dbReference>
<dbReference type="AlphaFoldDB" id="A0A267DWA0"/>
<feature type="compositionally biased region" description="Acidic residues" evidence="6">
    <location>
        <begin position="9"/>
        <end position="21"/>
    </location>
</feature>
<evidence type="ECO:0000259" key="9">
    <source>
        <dbReference type="Pfam" id="PF16575"/>
    </source>
</evidence>
<comment type="caution">
    <text evidence="10">The sequence shown here is derived from an EMBL/GenBank/DDBJ whole genome shotgun (WGS) entry which is preliminary data.</text>
</comment>
<evidence type="ECO:0000256" key="5">
    <source>
        <dbReference type="ARBA" id="ARBA00023242"/>
    </source>
</evidence>
<dbReference type="InterPro" id="IPR027417">
    <property type="entry name" value="P-loop_NTPase"/>
</dbReference>
<feature type="domain" description="Clp1 P-loop" evidence="9">
    <location>
        <begin position="134"/>
        <end position="321"/>
    </location>
</feature>
<dbReference type="InterPro" id="IPR032324">
    <property type="entry name" value="Clp1_N"/>
</dbReference>
<evidence type="ECO:0000256" key="6">
    <source>
        <dbReference type="SAM" id="MobiDB-lite"/>
    </source>
</evidence>
<comment type="subcellular location">
    <subcellularLocation>
        <location evidence="1">Nucleus</location>
    </subcellularLocation>
</comment>
<evidence type="ECO:0000256" key="3">
    <source>
        <dbReference type="ARBA" id="ARBA00022741"/>
    </source>
</evidence>
<dbReference type="InterPro" id="IPR038239">
    <property type="entry name" value="Clp1_N_sf"/>
</dbReference>
<sequence length="438" mass="49143">KLTMTDTAADAEEVPEVEPEPEGGQTVQLDDFCELRFEALSTSSFWVKLIEGKAEVFGTELVRQRRYHFPAGSKAAVFTFSGCELKVWGETESRYTSKDTHAVTVYVNCHAALQQLRRQAQEARRRGPRVLVCGPKDAGKTSLCRQLMSWANREKSKPIYVDVDVGQSQISVPGTMGAVPVRKPFDIEEGLETEQAPVLFQFGHTNPQANINLYFYMMNRLAEYVNKRCEYDQDANYAGLVINTCGWIKLEGYDAIKQCASAFEVDLIFVIESERLYNDLKRDLPSFVKIVTLPKSRGVADRGQEIRQELRDRKVTEYFKGPLLSLSPHRISMPTSAFQFYRLGVQALPSSLLPLGHEKSEREEHWRRAVRVLPDRSLLHALLGVSQATSSDQLADYPVYGFCVVVDVLNDSVVALAPASGTPPSNLMLVSTATWMMS</sequence>
<dbReference type="HAMAP" id="MF_03035">
    <property type="entry name" value="Clp1"/>
    <property type="match status" value="1"/>
</dbReference>
<evidence type="ECO:0000259" key="7">
    <source>
        <dbReference type="Pfam" id="PF06807"/>
    </source>
</evidence>
<keyword evidence="4" id="KW-0067">ATP-binding</keyword>
<feature type="domain" description="Clp1 C-terminal" evidence="7">
    <location>
        <begin position="326"/>
        <end position="436"/>
    </location>
</feature>
<dbReference type="InterPro" id="IPR010655">
    <property type="entry name" value="Clp1_C"/>
</dbReference>
<name>A0A267DWA0_9PLAT</name>
<accession>A0A267DWA0</accession>
<proteinExistence type="inferred from homology"/>
<dbReference type="Proteomes" id="UP000215902">
    <property type="component" value="Unassembled WGS sequence"/>
</dbReference>
<evidence type="ECO:0000256" key="2">
    <source>
        <dbReference type="ARBA" id="ARBA00022664"/>
    </source>
</evidence>
<feature type="non-terminal residue" evidence="10">
    <location>
        <position position="1"/>
    </location>
</feature>
<dbReference type="InterPro" id="IPR038238">
    <property type="entry name" value="Clp1_C_sf"/>
</dbReference>
<dbReference type="GO" id="GO:0005524">
    <property type="term" value="F:ATP binding"/>
    <property type="evidence" value="ECO:0007669"/>
    <property type="project" value="UniProtKB-KW"/>
</dbReference>
<evidence type="ECO:0000313" key="10">
    <source>
        <dbReference type="EMBL" id="PAA53466.1"/>
    </source>
</evidence>
<keyword evidence="11" id="KW-1185">Reference proteome</keyword>
<dbReference type="GO" id="GO:0051731">
    <property type="term" value="F:polynucleotide 5'-hydroxyl-kinase activity"/>
    <property type="evidence" value="ECO:0007669"/>
    <property type="project" value="InterPro"/>
</dbReference>
<evidence type="ECO:0000256" key="4">
    <source>
        <dbReference type="ARBA" id="ARBA00022840"/>
    </source>
</evidence>